<keyword evidence="3" id="KW-1185">Reference proteome</keyword>
<dbReference type="EMBL" id="AVOT02025336">
    <property type="protein sequence ID" value="MBW0516550.1"/>
    <property type="molecule type" value="Genomic_DNA"/>
</dbReference>
<organism evidence="2 3">
    <name type="scientific">Austropuccinia psidii MF-1</name>
    <dbReference type="NCBI Taxonomy" id="1389203"/>
    <lineage>
        <taxon>Eukaryota</taxon>
        <taxon>Fungi</taxon>
        <taxon>Dikarya</taxon>
        <taxon>Basidiomycota</taxon>
        <taxon>Pucciniomycotina</taxon>
        <taxon>Pucciniomycetes</taxon>
        <taxon>Pucciniales</taxon>
        <taxon>Sphaerophragmiaceae</taxon>
        <taxon>Austropuccinia</taxon>
    </lineage>
</organism>
<dbReference type="AlphaFoldDB" id="A0A9Q3HVY8"/>
<dbReference type="Proteomes" id="UP000765509">
    <property type="component" value="Unassembled WGS sequence"/>
</dbReference>
<proteinExistence type="predicted"/>
<sequence>MEGFRPSTSSQRLVRNFKTLLESPEAEMTAIPVVRSEQLPTSRSRNISVSVQELVDGSKAEGEGATFQVVDRENELLPSSKEALGPRKDTRPSERLDTHFLKEKGPKDEGFVGIPYHFFRGSEERVFTKQEQQPCGSSPSVHRQESTSISPKTGNKSPNRNQKGKGKSHEKRPYPQSHRISKKENTAMHNVFNMARALMEFKNNEEEMMNQYLPKK</sequence>
<feature type="region of interest" description="Disordered" evidence="1">
    <location>
        <begin position="57"/>
        <end position="107"/>
    </location>
</feature>
<protein>
    <submittedName>
        <fullName evidence="2">Uncharacterized protein</fullName>
    </submittedName>
</protein>
<feature type="compositionally biased region" description="Polar residues" evidence="1">
    <location>
        <begin position="129"/>
        <end position="161"/>
    </location>
</feature>
<gene>
    <name evidence="2" type="ORF">O181_056265</name>
</gene>
<accession>A0A9Q3HVY8</accession>
<name>A0A9Q3HVY8_9BASI</name>
<evidence type="ECO:0000256" key="1">
    <source>
        <dbReference type="SAM" id="MobiDB-lite"/>
    </source>
</evidence>
<evidence type="ECO:0000313" key="3">
    <source>
        <dbReference type="Proteomes" id="UP000765509"/>
    </source>
</evidence>
<feature type="compositionally biased region" description="Basic and acidic residues" evidence="1">
    <location>
        <begin position="84"/>
        <end position="107"/>
    </location>
</feature>
<comment type="caution">
    <text evidence="2">The sequence shown here is derived from an EMBL/GenBank/DDBJ whole genome shotgun (WGS) entry which is preliminary data.</text>
</comment>
<feature type="region of interest" description="Disordered" evidence="1">
    <location>
        <begin position="127"/>
        <end position="187"/>
    </location>
</feature>
<reference evidence="2" key="1">
    <citation type="submission" date="2021-03" db="EMBL/GenBank/DDBJ databases">
        <title>Draft genome sequence of rust myrtle Austropuccinia psidii MF-1, a brazilian biotype.</title>
        <authorList>
            <person name="Quecine M.C."/>
            <person name="Pachon D.M.R."/>
            <person name="Bonatelli M.L."/>
            <person name="Correr F.H."/>
            <person name="Franceschini L.M."/>
            <person name="Leite T.F."/>
            <person name="Margarido G.R.A."/>
            <person name="Almeida C.A."/>
            <person name="Ferrarezi J.A."/>
            <person name="Labate C.A."/>
        </authorList>
    </citation>
    <scope>NUCLEOTIDE SEQUENCE</scope>
    <source>
        <strain evidence="2">MF-1</strain>
    </source>
</reference>
<evidence type="ECO:0000313" key="2">
    <source>
        <dbReference type="EMBL" id="MBW0516550.1"/>
    </source>
</evidence>